<comment type="caution">
    <text evidence="2">The sequence shown here is derived from an EMBL/GenBank/DDBJ whole genome shotgun (WGS) entry which is preliminary data.</text>
</comment>
<keyword evidence="1" id="KW-0472">Membrane</keyword>
<keyword evidence="1" id="KW-1133">Transmembrane helix</keyword>
<evidence type="ECO:0000256" key="1">
    <source>
        <dbReference type="SAM" id="Phobius"/>
    </source>
</evidence>
<keyword evidence="3" id="KW-1185">Reference proteome</keyword>
<dbReference type="EMBL" id="JARRIG010000008">
    <property type="protein sequence ID" value="MFA4805399.1"/>
    <property type="molecule type" value="Genomic_DNA"/>
</dbReference>
<dbReference type="RefSeq" id="WP_372824968.1">
    <property type="nucleotide sequence ID" value="NZ_JARRIC010000002.1"/>
</dbReference>
<reference evidence="2 3" key="1">
    <citation type="submission" date="2023-03" db="EMBL/GenBank/DDBJ databases">
        <title>Speciation in Pyrococcus: adaptation to high temperature as a mechanism.</title>
        <authorList>
            <person name="Gu J."/>
        </authorList>
    </citation>
    <scope>NUCLEOTIDE SEQUENCE [LARGE SCALE GENOMIC DNA]</scope>
    <source>
        <strain evidence="2 3">LMOA34</strain>
    </source>
</reference>
<feature type="transmembrane region" description="Helical" evidence="1">
    <location>
        <begin position="85"/>
        <end position="101"/>
    </location>
</feature>
<sequence>MYSASLAQASSNGIMLSILMVAIGFGIYFISSRKPGVLGAVILMLLAGFLAKNYYYLVYGAGFLLGASILMYFTSYDEGTVRESLFYAGAGIFLSLILYYLMPEVFDAGKDQLFIIMMLIAAFFILIPELKGNFSHDWLPAAIFLGAAVFAWFFVNTVGVTHLIWGAALMFVGVLWGLFVGIGTFSTITFVSGFLIWLDDVVGYTTYNQNQEALAILTPVGIGLIAVYLYLLWRD</sequence>
<keyword evidence="1" id="KW-0812">Transmembrane</keyword>
<feature type="transmembrane region" description="Helical" evidence="1">
    <location>
        <begin position="56"/>
        <end position="73"/>
    </location>
</feature>
<evidence type="ECO:0000313" key="2">
    <source>
        <dbReference type="EMBL" id="MFA4805399.1"/>
    </source>
</evidence>
<accession>A0ABV4T6E4</accession>
<feature type="transmembrane region" description="Helical" evidence="1">
    <location>
        <begin position="167"/>
        <end position="198"/>
    </location>
</feature>
<feature type="transmembrane region" description="Helical" evidence="1">
    <location>
        <begin position="36"/>
        <end position="51"/>
    </location>
</feature>
<evidence type="ECO:0008006" key="4">
    <source>
        <dbReference type="Google" id="ProtNLM"/>
    </source>
</evidence>
<dbReference type="Proteomes" id="UP001571980">
    <property type="component" value="Unassembled WGS sequence"/>
</dbReference>
<gene>
    <name evidence="2" type="ORF">P8X34_11745</name>
</gene>
<feature type="transmembrane region" description="Helical" evidence="1">
    <location>
        <begin position="213"/>
        <end position="233"/>
    </location>
</feature>
<proteinExistence type="predicted"/>
<feature type="transmembrane region" description="Helical" evidence="1">
    <location>
        <begin position="113"/>
        <end position="132"/>
    </location>
</feature>
<protein>
    <recommendedName>
        <fullName evidence="4">DUF4203 domain-containing protein</fullName>
    </recommendedName>
</protein>
<organism evidence="2 3">
    <name type="scientific">Pyrococcus kukulkanii</name>
    <dbReference type="NCBI Taxonomy" id="1609559"/>
    <lineage>
        <taxon>Archaea</taxon>
        <taxon>Methanobacteriati</taxon>
        <taxon>Methanobacteriota</taxon>
        <taxon>Thermococci</taxon>
        <taxon>Thermococcales</taxon>
        <taxon>Thermococcaceae</taxon>
        <taxon>Pyrococcus</taxon>
    </lineage>
</organism>
<name>A0ABV4T6E4_9EURY</name>
<feature type="transmembrane region" description="Helical" evidence="1">
    <location>
        <begin position="12"/>
        <end position="30"/>
    </location>
</feature>
<evidence type="ECO:0000313" key="3">
    <source>
        <dbReference type="Proteomes" id="UP001571980"/>
    </source>
</evidence>